<keyword evidence="1" id="KW-0472">Membrane</keyword>
<name>A0ABN1X0Q2_9ACTN</name>
<feature type="transmembrane region" description="Helical" evidence="1">
    <location>
        <begin position="48"/>
        <end position="67"/>
    </location>
</feature>
<organism evidence="2 3">
    <name type="scientific">Kitasatospora nipponensis</name>
    <dbReference type="NCBI Taxonomy" id="258049"/>
    <lineage>
        <taxon>Bacteria</taxon>
        <taxon>Bacillati</taxon>
        <taxon>Actinomycetota</taxon>
        <taxon>Actinomycetes</taxon>
        <taxon>Kitasatosporales</taxon>
        <taxon>Streptomycetaceae</taxon>
        <taxon>Kitasatospora</taxon>
    </lineage>
</organism>
<dbReference type="Proteomes" id="UP001500037">
    <property type="component" value="Unassembled WGS sequence"/>
</dbReference>
<reference evidence="2 3" key="1">
    <citation type="journal article" date="2019" name="Int. J. Syst. Evol. Microbiol.">
        <title>The Global Catalogue of Microorganisms (GCM) 10K type strain sequencing project: providing services to taxonomists for standard genome sequencing and annotation.</title>
        <authorList>
            <consortium name="The Broad Institute Genomics Platform"/>
            <consortium name="The Broad Institute Genome Sequencing Center for Infectious Disease"/>
            <person name="Wu L."/>
            <person name="Ma J."/>
        </authorList>
    </citation>
    <scope>NUCLEOTIDE SEQUENCE [LARGE SCALE GENOMIC DNA]</scope>
    <source>
        <strain evidence="2 3">JCM 13004</strain>
    </source>
</reference>
<dbReference type="RefSeq" id="WP_344446380.1">
    <property type="nucleotide sequence ID" value="NZ_BAAALF010000238.1"/>
</dbReference>
<evidence type="ECO:0000313" key="3">
    <source>
        <dbReference type="Proteomes" id="UP001500037"/>
    </source>
</evidence>
<gene>
    <name evidence="2" type="ORF">GCM10009665_71400</name>
</gene>
<dbReference type="EMBL" id="BAAALF010000238">
    <property type="protein sequence ID" value="GAA1273335.1"/>
    <property type="molecule type" value="Genomic_DNA"/>
</dbReference>
<evidence type="ECO:0000256" key="1">
    <source>
        <dbReference type="SAM" id="Phobius"/>
    </source>
</evidence>
<comment type="caution">
    <text evidence="2">The sequence shown here is derived from an EMBL/GenBank/DDBJ whole genome shotgun (WGS) entry which is preliminary data.</text>
</comment>
<feature type="transmembrane region" description="Helical" evidence="1">
    <location>
        <begin position="21"/>
        <end position="42"/>
    </location>
</feature>
<keyword evidence="1" id="KW-0812">Transmembrane</keyword>
<sequence length="298" mass="34000">MQNALTDWVDDLLQRKGKYAFLTPITGTLSLLLILVPLGVVGLAVAQWIGGGVACALLFIAVGYYALRLGQTRALVEERARVLNRYAARVMNESGPGAFWIEDWEEEVQVSKGGDTTIDRWLTIRVGDSPLYSCWNAAYQTLGNVTDRARRRVRSYAHAFDDHTKRQGLRYDVTDRWDGNKNRIFVHFPDPVPAHDARGVQVSWSWPAYSAALLRGDGAEDFEWMPRRRIKRLKATITFAKECKLQEEPRMDIINGPAPKITTRRHHVYTIEAEYLDMEPDIKVGFRLTMPRSDEFES</sequence>
<evidence type="ECO:0000313" key="2">
    <source>
        <dbReference type="EMBL" id="GAA1273335.1"/>
    </source>
</evidence>
<accession>A0ABN1X0Q2</accession>
<proteinExistence type="predicted"/>
<protein>
    <submittedName>
        <fullName evidence="2">Uncharacterized protein</fullName>
    </submittedName>
</protein>
<keyword evidence="1" id="KW-1133">Transmembrane helix</keyword>
<keyword evidence="3" id="KW-1185">Reference proteome</keyword>